<accession>A0A916Y9X0</accession>
<dbReference type="InterPro" id="IPR036873">
    <property type="entry name" value="Rhodanese-like_dom_sf"/>
</dbReference>
<feature type="chain" id="PRO_5037617475" description="Rhodanese domain-containing protein" evidence="1">
    <location>
        <begin position="21"/>
        <end position="190"/>
    </location>
</feature>
<organism evidence="3 4">
    <name type="scientific">Aureimonas glaciei</name>
    <dbReference type="NCBI Taxonomy" id="1776957"/>
    <lineage>
        <taxon>Bacteria</taxon>
        <taxon>Pseudomonadati</taxon>
        <taxon>Pseudomonadota</taxon>
        <taxon>Alphaproteobacteria</taxon>
        <taxon>Hyphomicrobiales</taxon>
        <taxon>Aurantimonadaceae</taxon>
        <taxon>Aureimonas</taxon>
    </lineage>
</organism>
<protein>
    <recommendedName>
        <fullName evidence="2">Rhodanese domain-containing protein</fullName>
    </recommendedName>
</protein>
<evidence type="ECO:0000313" key="4">
    <source>
        <dbReference type="Proteomes" id="UP000613160"/>
    </source>
</evidence>
<dbReference type="AlphaFoldDB" id="A0A916Y9X0"/>
<evidence type="ECO:0000313" key="3">
    <source>
        <dbReference type="EMBL" id="GGD36247.1"/>
    </source>
</evidence>
<evidence type="ECO:0000256" key="1">
    <source>
        <dbReference type="SAM" id="SignalP"/>
    </source>
</evidence>
<dbReference type="NCBIfam" id="TIGR03865">
    <property type="entry name" value="PQQ_CXXCW"/>
    <property type="match status" value="1"/>
</dbReference>
<proteinExistence type="predicted"/>
<keyword evidence="1" id="KW-0732">Signal</keyword>
<sequence length="190" mass="20536">MALALALAALGGALPMFSAAAETAVSAERPAEPATYRMDDYRSPTPATLAGATVVDPADARRLFDEGGAVFVDVLPRAPRPSGLPASTVWRPKPRKDIPGSIWLVDTGYGALPPAMEGYFLDGLAKATDGDWQRPLVFYCLRDCWMSWNAARRAMAAGYRQVIWYPDGTDGWAEAGLPLEPREPEARPDE</sequence>
<dbReference type="InterPro" id="IPR022376">
    <property type="entry name" value="PQQ_CXXCW"/>
</dbReference>
<dbReference type="PROSITE" id="PS50206">
    <property type="entry name" value="RHODANESE_3"/>
    <property type="match status" value="1"/>
</dbReference>
<feature type="domain" description="Rhodanese" evidence="2">
    <location>
        <begin position="134"/>
        <end position="181"/>
    </location>
</feature>
<reference evidence="3" key="2">
    <citation type="submission" date="2020-09" db="EMBL/GenBank/DDBJ databases">
        <authorList>
            <person name="Sun Q."/>
            <person name="Zhou Y."/>
        </authorList>
    </citation>
    <scope>NUCLEOTIDE SEQUENCE</scope>
    <source>
        <strain evidence="3">CGMCC 1.15493</strain>
    </source>
</reference>
<dbReference type="CDD" id="cd00158">
    <property type="entry name" value="RHOD"/>
    <property type="match status" value="1"/>
</dbReference>
<name>A0A916Y9X0_9HYPH</name>
<dbReference type="InterPro" id="IPR001763">
    <property type="entry name" value="Rhodanese-like_dom"/>
</dbReference>
<dbReference type="Gene3D" id="3.40.250.10">
    <property type="entry name" value="Rhodanese-like domain"/>
    <property type="match status" value="1"/>
</dbReference>
<dbReference type="SUPFAM" id="SSF52821">
    <property type="entry name" value="Rhodanese/Cell cycle control phosphatase"/>
    <property type="match status" value="1"/>
</dbReference>
<dbReference type="Proteomes" id="UP000613160">
    <property type="component" value="Unassembled WGS sequence"/>
</dbReference>
<evidence type="ECO:0000259" key="2">
    <source>
        <dbReference type="PROSITE" id="PS50206"/>
    </source>
</evidence>
<feature type="signal peptide" evidence="1">
    <location>
        <begin position="1"/>
        <end position="20"/>
    </location>
</feature>
<keyword evidence="4" id="KW-1185">Reference proteome</keyword>
<reference evidence="3" key="1">
    <citation type="journal article" date="2014" name="Int. J. Syst. Evol. Microbiol.">
        <title>Complete genome sequence of Corynebacterium casei LMG S-19264T (=DSM 44701T), isolated from a smear-ripened cheese.</title>
        <authorList>
            <consortium name="US DOE Joint Genome Institute (JGI-PGF)"/>
            <person name="Walter F."/>
            <person name="Albersmeier A."/>
            <person name="Kalinowski J."/>
            <person name="Ruckert C."/>
        </authorList>
    </citation>
    <scope>NUCLEOTIDE SEQUENCE</scope>
    <source>
        <strain evidence="3">CGMCC 1.15493</strain>
    </source>
</reference>
<dbReference type="Pfam" id="PF00581">
    <property type="entry name" value="Rhodanese"/>
    <property type="match status" value="1"/>
</dbReference>
<comment type="caution">
    <text evidence="3">The sequence shown here is derived from an EMBL/GenBank/DDBJ whole genome shotgun (WGS) entry which is preliminary data.</text>
</comment>
<gene>
    <name evidence="3" type="ORF">GCM10011335_44020</name>
</gene>
<dbReference type="EMBL" id="BMJJ01000013">
    <property type="protein sequence ID" value="GGD36247.1"/>
    <property type="molecule type" value="Genomic_DNA"/>
</dbReference>